<evidence type="ECO:0000256" key="1">
    <source>
        <dbReference type="ARBA" id="ARBA00004370"/>
    </source>
</evidence>
<protein>
    <recommendedName>
        <fullName evidence="8">EF-hand domain-containing protein</fullName>
    </recommendedName>
</protein>
<accession>A0A0D2MQX5</accession>
<dbReference type="Pfam" id="PF00924">
    <property type="entry name" value="MS_channel_2nd"/>
    <property type="match status" value="1"/>
</dbReference>
<name>A0A0D2MQX5_9CHLO</name>
<evidence type="ECO:0000256" key="2">
    <source>
        <dbReference type="ARBA" id="ARBA00022692"/>
    </source>
</evidence>
<feature type="region of interest" description="Disordered" evidence="6">
    <location>
        <begin position="1"/>
        <end position="26"/>
    </location>
</feature>
<evidence type="ECO:0000256" key="3">
    <source>
        <dbReference type="ARBA" id="ARBA00022837"/>
    </source>
</evidence>
<dbReference type="Proteomes" id="UP000054498">
    <property type="component" value="Unassembled WGS sequence"/>
</dbReference>
<dbReference type="GO" id="GO:0016020">
    <property type="term" value="C:membrane"/>
    <property type="evidence" value="ECO:0007669"/>
    <property type="project" value="UniProtKB-SubCell"/>
</dbReference>
<dbReference type="OrthoDB" id="544685at2759"/>
<evidence type="ECO:0000256" key="5">
    <source>
        <dbReference type="ARBA" id="ARBA00023136"/>
    </source>
</evidence>
<feature type="compositionally biased region" description="Polar residues" evidence="6">
    <location>
        <begin position="39"/>
        <end position="49"/>
    </location>
</feature>
<dbReference type="InterPro" id="IPR018247">
    <property type="entry name" value="EF_Hand_1_Ca_BS"/>
</dbReference>
<evidence type="ECO:0000313" key="10">
    <source>
        <dbReference type="Proteomes" id="UP000054498"/>
    </source>
</evidence>
<dbReference type="Gene3D" id="1.10.238.10">
    <property type="entry name" value="EF-hand"/>
    <property type="match status" value="1"/>
</dbReference>
<feature type="transmembrane region" description="Helical" evidence="7">
    <location>
        <begin position="321"/>
        <end position="339"/>
    </location>
</feature>
<dbReference type="SMART" id="SM00054">
    <property type="entry name" value="EFh"/>
    <property type="match status" value="1"/>
</dbReference>
<dbReference type="PANTHER" id="PTHR31323:SF1">
    <property type="entry name" value="MECHANOSENSITIVE ION CHANNEL PROTEIN"/>
    <property type="match status" value="1"/>
</dbReference>
<dbReference type="InterPro" id="IPR023408">
    <property type="entry name" value="MscS_beta-dom_sf"/>
</dbReference>
<comment type="subcellular location">
    <subcellularLocation>
        <location evidence="1">Membrane</location>
    </subcellularLocation>
</comment>
<evidence type="ECO:0000256" key="6">
    <source>
        <dbReference type="SAM" id="MobiDB-lite"/>
    </source>
</evidence>
<feature type="compositionally biased region" description="Low complexity" evidence="6">
    <location>
        <begin position="50"/>
        <end position="61"/>
    </location>
</feature>
<feature type="region of interest" description="Disordered" evidence="6">
    <location>
        <begin position="114"/>
        <end position="177"/>
    </location>
</feature>
<keyword evidence="4 7" id="KW-1133">Transmembrane helix</keyword>
<keyword evidence="5 7" id="KW-0472">Membrane</keyword>
<dbReference type="GO" id="GO:0006874">
    <property type="term" value="P:intracellular calcium ion homeostasis"/>
    <property type="evidence" value="ECO:0007669"/>
    <property type="project" value="TreeGrafter"/>
</dbReference>
<dbReference type="CDD" id="cd00051">
    <property type="entry name" value="EFh"/>
    <property type="match status" value="1"/>
</dbReference>
<feature type="transmembrane region" description="Helical" evidence="7">
    <location>
        <begin position="293"/>
        <end position="315"/>
    </location>
</feature>
<dbReference type="AlphaFoldDB" id="A0A0D2MQX5"/>
<dbReference type="PANTHER" id="PTHR31323">
    <property type="entry name" value="MECHANOSENSITIVE ION CHANNEL PROTEIN MSY2"/>
    <property type="match status" value="1"/>
</dbReference>
<dbReference type="InterPro" id="IPR006685">
    <property type="entry name" value="MscS_channel_2nd"/>
</dbReference>
<reference evidence="9 10" key="1">
    <citation type="journal article" date="2013" name="BMC Genomics">
        <title>Reconstruction of the lipid metabolism for the microalga Monoraphidium neglectum from its genome sequence reveals characteristics suitable for biofuel production.</title>
        <authorList>
            <person name="Bogen C."/>
            <person name="Al-Dilaimi A."/>
            <person name="Albersmeier A."/>
            <person name="Wichmann J."/>
            <person name="Grundmann M."/>
            <person name="Rupp O."/>
            <person name="Lauersen K.J."/>
            <person name="Blifernez-Klassen O."/>
            <person name="Kalinowski J."/>
            <person name="Goesmann A."/>
            <person name="Mussgnug J.H."/>
            <person name="Kruse O."/>
        </authorList>
    </citation>
    <scope>NUCLEOTIDE SEQUENCE [LARGE SCALE GENOMIC DNA]</scope>
    <source>
        <strain evidence="9 10">SAG 48.87</strain>
    </source>
</reference>
<feature type="region of interest" description="Disordered" evidence="6">
    <location>
        <begin position="39"/>
        <end position="68"/>
    </location>
</feature>
<feature type="domain" description="EF-hand" evidence="8">
    <location>
        <begin position="244"/>
        <end position="279"/>
    </location>
</feature>
<proteinExistence type="predicted"/>
<dbReference type="GeneID" id="25738013"/>
<gene>
    <name evidence="9" type="ORF">MNEG_5136</name>
</gene>
<dbReference type="InterPro" id="IPR011992">
    <property type="entry name" value="EF-hand-dom_pair"/>
</dbReference>
<keyword evidence="3" id="KW-0106">Calcium</keyword>
<dbReference type="Pfam" id="PF00036">
    <property type="entry name" value="EF-hand_1"/>
    <property type="match status" value="1"/>
</dbReference>
<feature type="compositionally biased region" description="Basic and acidic residues" evidence="6">
    <location>
        <begin position="132"/>
        <end position="152"/>
    </location>
</feature>
<dbReference type="SUPFAM" id="SSF47473">
    <property type="entry name" value="EF-hand"/>
    <property type="match status" value="1"/>
</dbReference>
<keyword evidence="2 7" id="KW-0812">Transmembrane</keyword>
<organism evidence="9 10">
    <name type="scientific">Monoraphidium neglectum</name>
    <dbReference type="NCBI Taxonomy" id="145388"/>
    <lineage>
        <taxon>Eukaryota</taxon>
        <taxon>Viridiplantae</taxon>
        <taxon>Chlorophyta</taxon>
        <taxon>core chlorophytes</taxon>
        <taxon>Chlorophyceae</taxon>
        <taxon>CS clade</taxon>
        <taxon>Sphaeropleales</taxon>
        <taxon>Selenastraceae</taxon>
        <taxon>Monoraphidium</taxon>
    </lineage>
</organism>
<keyword evidence="10" id="KW-1185">Reference proteome</keyword>
<dbReference type="InterPro" id="IPR010920">
    <property type="entry name" value="LSM_dom_sf"/>
</dbReference>
<sequence>MKPAGSIQPPGAGPSPAALRTKSGHEVALHQQVEALTLEATSPHLTQQCSSAKSATSSGPSLLGSVSNLPIPRVESQRPWFWARLDSAAVALTEVRVDAGGLDDVAEGDVELTSPPAEAQPLCDQQQQHRQQQREQHEQQHQREQQRQRDAAARAAAASPAPESVADGAGARGGEQGAEASRAANAVAAKTFSALVRKYAALSEEEEAAQLKLAGKFGKGLFENCRRDPRAPGVTLEDFLPFFPDDTAAAQAFDFFDKDGDGFISKAEMKEAVTAIVAERRDMATSLRDTDSIVASLEAFLAGLVHLTFIAFYLLVWDINVMSGFSTFSATVLALTFVFGESVKNVFQSAVWLFGNHALDVGDTIMMPPDDTWHRVKKFGLVDTVLVRENGDLVHVPNNKLWTAPIVNLTRSGRRTDITRILIDTDAPSKARDVLRDALVAHCAGPGKGDFVGEPRVRFSGLTPEGKSRLSISWTYTFGATDARYAVVRDSILAVMKDALGGFGAMHTLPVRSMPQHHKSD</sequence>
<dbReference type="GO" id="GO:0005262">
    <property type="term" value="F:calcium channel activity"/>
    <property type="evidence" value="ECO:0007669"/>
    <property type="project" value="TreeGrafter"/>
</dbReference>
<evidence type="ECO:0000256" key="4">
    <source>
        <dbReference type="ARBA" id="ARBA00022989"/>
    </source>
</evidence>
<dbReference type="KEGG" id="mng:MNEG_5136"/>
<evidence type="ECO:0000313" key="9">
    <source>
        <dbReference type="EMBL" id="KIZ02822.1"/>
    </source>
</evidence>
<dbReference type="Gene3D" id="2.30.30.60">
    <property type="match status" value="1"/>
</dbReference>
<dbReference type="InterPro" id="IPR002048">
    <property type="entry name" value="EF_hand_dom"/>
</dbReference>
<evidence type="ECO:0000256" key="7">
    <source>
        <dbReference type="SAM" id="Phobius"/>
    </source>
</evidence>
<dbReference type="RefSeq" id="XP_013901841.1">
    <property type="nucleotide sequence ID" value="XM_014046387.1"/>
</dbReference>
<dbReference type="EMBL" id="KK100970">
    <property type="protein sequence ID" value="KIZ02822.1"/>
    <property type="molecule type" value="Genomic_DNA"/>
</dbReference>
<dbReference type="GO" id="GO:0005509">
    <property type="term" value="F:calcium ion binding"/>
    <property type="evidence" value="ECO:0007669"/>
    <property type="project" value="InterPro"/>
</dbReference>
<dbReference type="SUPFAM" id="SSF50182">
    <property type="entry name" value="Sm-like ribonucleoproteins"/>
    <property type="match status" value="1"/>
</dbReference>
<dbReference type="PROSITE" id="PS50222">
    <property type="entry name" value="EF_HAND_2"/>
    <property type="match status" value="1"/>
</dbReference>
<evidence type="ECO:0000259" key="8">
    <source>
        <dbReference type="PROSITE" id="PS50222"/>
    </source>
</evidence>
<dbReference type="PROSITE" id="PS00018">
    <property type="entry name" value="EF_HAND_1"/>
    <property type="match status" value="1"/>
</dbReference>